<dbReference type="KEGG" id="ache:ACHE_60572S"/>
<proteinExistence type="predicted"/>
<feature type="compositionally biased region" description="Basic residues" evidence="1">
    <location>
        <begin position="1"/>
        <end position="12"/>
    </location>
</feature>
<organism evidence="2 3">
    <name type="scientific">Aspergillus chevalieri</name>
    <name type="common">Eurotium chevalieri</name>
    <dbReference type="NCBI Taxonomy" id="182096"/>
    <lineage>
        <taxon>Eukaryota</taxon>
        <taxon>Fungi</taxon>
        <taxon>Dikarya</taxon>
        <taxon>Ascomycota</taxon>
        <taxon>Pezizomycotina</taxon>
        <taxon>Eurotiomycetes</taxon>
        <taxon>Eurotiomycetidae</taxon>
        <taxon>Eurotiales</taxon>
        <taxon>Aspergillaceae</taxon>
        <taxon>Aspergillus</taxon>
        <taxon>Aspergillus subgen. Aspergillus</taxon>
    </lineage>
</organism>
<dbReference type="AlphaFoldDB" id="A0A7R7VTU0"/>
<dbReference type="EMBL" id="AP024421">
    <property type="protein sequence ID" value="BCR90686.1"/>
    <property type="molecule type" value="Genomic_DNA"/>
</dbReference>
<name>A0A7R7VTU0_ASPCH</name>
<sequence>MSSNAKTRHRSPGHLPKVQIKQKRIRIHTTPGKFEGAQWLEGATDREKGSGSGQVTS</sequence>
<reference evidence="2" key="2">
    <citation type="submission" date="2021-02" db="EMBL/GenBank/DDBJ databases">
        <title>Aspergillus chevalieri M1 genome sequence.</title>
        <authorList>
            <person name="Kadooka C."/>
            <person name="Mori K."/>
            <person name="Futagami T."/>
        </authorList>
    </citation>
    <scope>NUCLEOTIDE SEQUENCE</scope>
    <source>
        <strain evidence="2">M1</strain>
    </source>
</reference>
<gene>
    <name evidence="2" type="ORF">ACHE_60572S</name>
</gene>
<evidence type="ECO:0000256" key="1">
    <source>
        <dbReference type="SAM" id="MobiDB-lite"/>
    </source>
</evidence>
<evidence type="ECO:0000313" key="3">
    <source>
        <dbReference type="Proteomes" id="UP000637239"/>
    </source>
</evidence>
<feature type="region of interest" description="Disordered" evidence="1">
    <location>
        <begin position="1"/>
        <end position="57"/>
    </location>
</feature>
<dbReference type="GeneID" id="66985044"/>
<dbReference type="RefSeq" id="XP_043139208.1">
    <property type="nucleotide sequence ID" value="XM_043281761.1"/>
</dbReference>
<dbReference type="Proteomes" id="UP000637239">
    <property type="component" value="Chromosome 6"/>
</dbReference>
<protein>
    <submittedName>
        <fullName evidence="2">Uncharacterized protein</fullName>
    </submittedName>
</protein>
<accession>A0A7R7VTU0</accession>
<keyword evidence="3" id="KW-1185">Reference proteome</keyword>
<reference evidence="2" key="1">
    <citation type="submission" date="2021-01" db="EMBL/GenBank/DDBJ databases">
        <authorList>
            <consortium name="Aspergillus chevalieri M1 genome sequencing consortium"/>
            <person name="Kazuki M."/>
            <person name="Futagami T."/>
        </authorList>
    </citation>
    <scope>NUCLEOTIDE SEQUENCE</scope>
    <source>
        <strain evidence="2">M1</strain>
    </source>
</reference>
<evidence type="ECO:0000313" key="2">
    <source>
        <dbReference type="EMBL" id="BCR90686.1"/>
    </source>
</evidence>